<evidence type="ECO:0000256" key="4">
    <source>
        <dbReference type="ARBA" id="ARBA00022630"/>
    </source>
</evidence>
<name>A0A641AS76_9ACTN</name>
<evidence type="ECO:0000256" key="8">
    <source>
        <dbReference type="ARBA" id="ARBA00023002"/>
    </source>
</evidence>
<evidence type="ECO:0000256" key="3">
    <source>
        <dbReference type="ARBA" id="ARBA00013223"/>
    </source>
</evidence>
<evidence type="ECO:0000256" key="7">
    <source>
        <dbReference type="ARBA" id="ARBA00022857"/>
    </source>
</evidence>
<dbReference type="GO" id="GO:0046872">
    <property type="term" value="F:metal ion binding"/>
    <property type="evidence" value="ECO:0007669"/>
    <property type="project" value="UniProtKB-KW"/>
</dbReference>
<dbReference type="AlphaFoldDB" id="A0A641AS76"/>
<keyword evidence="5" id="KW-0479">Metal-binding</keyword>
<dbReference type="RefSeq" id="WP_129179895.1">
    <property type="nucleotide sequence ID" value="NZ_JAGIOG010000001.1"/>
</dbReference>
<feature type="domain" description="4Fe-4S ferredoxin-type" evidence="14">
    <location>
        <begin position="37"/>
        <end position="66"/>
    </location>
</feature>
<gene>
    <name evidence="15" type="ORF">ESP62_001530</name>
</gene>
<dbReference type="InterPro" id="IPR017896">
    <property type="entry name" value="4Fe4S_Fe-S-bd"/>
</dbReference>
<keyword evidence="16" id="KW-1185">Reference proteome</keyword>
<keyword evidence="7 13" id="KW-0521">NADP</keyword>
<evidence type="ECO:0000313" key="15">
    <source>
        <dbReference type="EMBL" id="KAA1379921.1"/>
    </source>
</evidence>
<dbReference type="InterPro" id="IPR021163">
    <property type="entry name" value="Ferredox_Rdtase_adrenod"/>
</dbReference>
<feature type="binding site" evidence="12">
    <location>
        <begin position="449"/>
        <end position="451"/>
    </location>
    <ligand>
        <name>FAD</name>
        <dbReference type="ChEBI" id="CHEBI:57692"/>
    </ligand>
</feature>
<feature type="binding site" evidence="12">
    <location>
        <position position="442"/>
    </location>
    <ligand>
        <name>FAD</name>
        <dbReference type="ChEBI" id="CHEBI:57692"/>
    </ligand>
</feature>
<dbReference type="SUPFAM" id="SSF54862">
    <property type="entry name" value="4Fe-4S ferredoxins"/>
    <property type="match status" value="1"/>
</dbReference>
<evidence type="ECO:0000256" key="6">
    <source>
        <dbReference type="ARBA" id="ARBA00022827"/>
    </source>
</evidence>
<dbReference type="PRINTS" id="PR00419">
    <property type="entry name" value="ADXRDTASE"/>
</dbReference>
<evidence type="ECO:0000256" key="1">
    <source>
        <dbReference type="ARBA" id="ARBA00001974"/>
    </source>
</evidence>
<keyword evidence="10" id="KW-0411">Iron-sulfur</keyword>
<evidence type="ECO:0000256" key="9">
    <source>
        <dbReference type="ARBA" id="ARBA00023004"/>
    </source>
</evidence>
<evidence type="ECO:0000256" key="10">
    <source>
        <dbReference type="ARBA" id="ARBA00023014"/>
    </source>
</evidence>
<protein>
    <recommendedName>
        <fullName evidence="3">ferredoxin--NADP(+) reductase</fullName>
        <ecNumber evidence="3">1.18.1.2</ecNumber>
    </recommendedName>
</protein>
<evidence type="ECO:0000256" key="2">
    <source>
        <dbReference type="ARBA" id="ARBA00008312"/>
    </source>
</evidence>
<dbReference type="InterPro" id="IPR017900">
    <property type="entry name" value="4Fe4S_Fe_S_CS"/>
</dbReference>
<feature type="binding site" evidence="12">
    <location>
        <position position="117"/>
    </location>
    <ligand>
        <name>FAD</name>
        <dbReference type="ChEBI" id="CHEBI:57692"/>
    </ligand>
</feature>
<evidence type="ECO:0000256" key="13">
    <source>
        <dbReference type="PIRSR" id="PIRSR000362-2"/>
    </source>
</evidence>
<dbReference type="EC" id="1.18.1.2" evidence="3"/>
<dbReference type="Gene3D" id="3.50.50.60">
    <property type="entry name" value="FAD/NAD(P)-binding domain"/>
    <property type="match status" value="1"/>
</dbReference>
<dbReference type="Pfam" id="PF00037">
    <property type="entry name" value="Fer4"/>
    <property type="match status" value="1"/>
</dbReference>
<feature type="binding site" evidence="13">
    <location>
        <position position="308"/>
    </location>
    <ligand>
        <name>NADP(+)</name>
        <dbReference type="ChEBI" id="CHEBI:58349"/>
    </ligand>
</feature>
<dbReference type="SUPFAM" id="SSF51971">
    <property type="entry name" value="Nucleotide-binding domain"/>
    <property type="match status" value="1"/>
</dbReference>
<feature type="domain" description="4Fe-4S ferredoxin-type" evidence="14">
    <location>
        <begin position="1"/>
        <end position="29"/>
    </location>
</feature>
<dbReference type="Proteomes" id="UP001515100">
    <property type="component" value="Unassembled WGS sequence"/>
</dbReference>
<dbReference type="PROSITE" id="PS00198">
    <property type="entry name" value="4FE4S_FER_1"/>
    <property type="match status" value="1"/>
</dbReference>
<feature type="binding site" evidence="13">
    <location>
        <position position="449"/>
    </location>
    <ligand>
        <name>NADP(+)</name>
        <dbReference type="ChEBI" id="CHEBI:58349"/>
    </ligand>
</feature>
<accession>A0A641AS76</accession>
<proteinExistence type="inferred from homology"/>
<dbReference type="PANTHER" id="PTHR48467">
    <property type="entry name" value="GLUTAMATE SYNTHASE 1 [NADH], CHLOROPLASTIC-LIKE"/>
    <property type="match status" value="1"/>
</dbReference>
<feature type="binding site" evidence="13">
    <location>
        <begin position="296"/>
        <end position="297"/>
    </location>
    <ligand>
        <name>NADP(+)</name>
        <dbReference type="ChEBI" id="CHEBI:58349"/>
    </ligand>
</feature>
<reference evidence="15" key="1">
    <citation type="submission" date="2019-09" db="EMBL/GenBank/DDBJ databases">
        <authorList>
            <person name="Li J."/>
        </authorList>
    </citation>
    <scope>NUCLEOTIDE SEQUENCE [LARGE SCALE GENOMIC DNA]</scope>
    <source>
        <strain evidence="15">NRBC 14897</strain>
    </source>
</reference>
<evidence type="ECO:0000259" key="14">
    <source>
        <dbReference type="PROSITE" id="PS51379"/>
    </source>
</evidence>
<keyword evidence="9" id="KW-0408">Iron</keyword>
<dbReference type="GO" id="GO:0051536">
    <property type="term" value="F:iron-sulfur cluster binding"/>
    <property type="evidence" value="ECO:0007669"/>
    <property type="project" value="UniProtKB-KW"/>
</dbReference>
<feature type="binding site" evidence="13">
    <location>
        <begin position="252"/>
        <end position="255"/>
    </location>
    <ligand>
        <name>NADP(+)</name>
        <dbReference type="ChEBI" id="CHEBI:58349"/>
    </ligand>
</feature>
<dbReference type="InterPro" id="IPR036188">
    <property type="entry name" value="FAD/NAD-bd_sf"/>
</dbReference>
<dbReference type="EMBL" id="SDPP02000001">
    <property type="protein sequence ID" value="KAA1379921.1"/>
    <property type="molecule type" value="Genomic_DNA"/>
</dbReference>
<dbReference type="InterPro" id="IPR055275">
    <property type="entry name" value="Ferredox_Rdtase"/>
</dbReference>
<comment type="similarity">
    <text evidence="2">Belongs to the ferredoxin--NADP reductase type 1 family.</text>
</comment>
<dbReference type="OrthoDB" id="289202at2"/>
<evidence type="ECO:0000256" key="12">
    <source>
        <dbReference type="PIRSR" id="PIRSR000362-1"/>
    </source>
</evidence>
<feature type="binding site" evidence="12">
    <location>
        <position position="137"/>
    </location>
    <ligand>
        <name>FAD</name>
        <dbReference type="ChEBI" id="CHEBI:57692"/>
    </ligand>
</feature>
<keyword evidence="8" id="KW-0560">Oxidoreductase</keyword>
<dbReference type="PROSITE" id="PS51379">
    <property type="entry name" value="4FE4S_FER_2"/>
    <property type="match status" value="2"/>
</dbReference>
<dbReference type="PANTHER" id="PTHR48467:SF1">
    <property type="entry name" value="GLUTAMATE SYNTHASE 1 [NADH], CHLOROPLASTIC-LIKE"/>
    <property type="match status" value="1"/>
</dbReference>
<evidence type="ECO:0000313" key="16">
    <source>
        <dbReference type="Proteomes" id="UP001515100"/>
    </source>
</evidence>
<comment type="cofactor">
    <cofactor evidence="1 12">
        <name>FAD</name>
        <dbReference type="ChEBI" id="CHEBI:57692"/>
    </cofactor>
</comment>
<keyword evidence="4" id="KW-0285">Flavoprotein</keyword>
<dbReference type="GO" id="GO:0004324">
    <property type="term" value="F:ferredoxin-NADP+ reductase activity"/>
    <property type="evidence" value="ECO:0007669"/>
    <property type="project" value="UniProtKB-EC"/>
</dbReference>
<dbReference type="Gene3D" id="3.30.70.20">
    <property type="match status" value="1"/>
</dbReference>
<dbReference type="InterPro" id="IPR023753">
    <property type="entry name" value="FAD/NAD-binding_dom"/>
</dbReference>
<sequence>MTHVITHDCCNDGSCITVCPVQCIRPRPGDADFTTAEQLYVDPESCIDCGACLDACPIDAVQADYLLPADLSHLLELNAEYFVDHPITDNMPEPDVYRKPPADREPLRVAVIGSGPAACYLADEISQIRGASVSLFERLPVPFGLARAGVAPDHPSTKRIVERFRDVLLRPHVECFFNVEVGAHVSVDELLRYHHAVVIATGATSDGRIHVPGETLAGSHSARELVGWYNGSPDHADDTYDFDTARAVVIGNGNVALDVARVLARDPEHFTRTDMADHAIEALRHSAVREVVVAARRGPAHAAYSTGELRALARIEGVDLLVSPDELTGSEETALWRHDVLRAASDRTPSEGNRRIVLRYGLTPTSIDDDGNGRVRSITFSRADGSPETLETGLVLRAAGYRGLPFSGLPYDEGRGTVANERGRVTDPETGTAHAGVYCSGWIKRGPSGGIGTNKVDSAETTEALWADYVAGRLHEPQGDQAELAALVAERQPATVDKDAWLRIDAAERSRGRAADRPRVTFVRVSEMLATAHAPR</sequence>
<dbReference type="Gene3D" id="3.40.50.720">
    <property type="entry name" value="NAD(P)-binding Rossmann-like Domain"/>
    <property type="match status" value="1"/>
</dbReference>
<comment type="caution">
    <text evidence="15">The sequence shown here is derived from an EMBL/GenBank/DDBJ whole genome shotgun (WGS) entry which is preliminary data.</text>
</comment>
<keyword evidence="6 12" id="KW-0274">FAD</keyword>
<organism evidence="15 16">
    <name type="scientific">Aeromicrobium fastidiosum</name>
    <dbReference type="NCBI Taxonomy" id="52699"/>
    <lineage>
        <taxon>Bacteria</taxon>
        <taxon>Bacillati</taxon>
        <taxon>Actinomycetota</taxon>
        <taxon>Actinomycetes</taxon>
        <taxon>Propionibacteriales</taxon>
        <taxon>Nocardioidaceae</taxon>
        <taxon>Aeromicrobium</taxon>
    </lineage>
</organism>
<dbReference type="PIRSF" id="PIRSF000362">
    <property type="entry name" value="FNR"/>
    <property type="match status" value="1"/>
</dbReference>
<evidence type="ECO:0000256" key="5">
    <source>
        <dbReference type="ARBA" id="ARBA00022723"/>
    </source>
</evidence>
<feature type="binding site" evidence="12">
    <location>
        <position position="145"/>
    </location>
    <ligand>
        <name>FAD</name>
        <dbReference type="ChEBI" id="CHEBI:57692"/>
    </ligand>
</feature>
<feature type="binding site" evidence="12">
    <location>
        <position position="181"/>
    </location>
    <ligand>
        <name>FAD</name>
        <dbReference type="ChEBI" id="CHEBI:57692"/>
    </ligand>
</feature>
<comment type="catalytic activity">
    <reaction evidence="11">
        <text>2 reduced [2Fe-2S]-[ferredoxin] + NADP(+) + H(+) = 2 oxidized [2Fe-2S]-[ferredoxin] + NADPH</text>
        <dbReference type="Rhea" id="RHEA:20125"/>
        <dbReference type="Rhea" id="RHEA-COMP:10000"/>
        <dbReference type="Rhea" id="RHEA-COMP:10001"/>
        <dbReference type="ChEBI" id="CHEBI:15378"/>
        <dbReference type="ChEBI" id="CHEBI:33737"/>
        <dbReference type="ChEBI" id="CHEBI:33738"/>
        <dbReference type="ChEBI" id="CHEBI:57783"/>
        <dbReference type="ChEBI" id="CHEBI:58349"/>
        <dbReference type="EC" id="1.18.1.2"/>
    </reaction>
</comment>
<evidence type="ECO:0000256" key="11">
    <source>
        <dbReference type="ARBA" id="ARBA00047776"/>
    </source>
</evidence>
<dbReference type="Pfam" id="PF07992">
    <property type="entry name" value="Pyr_redox_2"/>
    <property type="match status" value="1"/>
</dbReference>